<evidence type="ECO:0000313" key="4">
    <source>
        <dbReference type="Proteomes" id="UP000054197"/>
    </source>
</evidence>
<protein>
    <submittedName>
        <fullName evidence="3">Glycosyl transferase</fullName>
    </submittedName>
</protein>
<dbReference type="RefSeq" id="WP_058422501.1">
    <property type="nucleotide sequence ID" value="NZ_LKEF01000067.1"/>
</dbReference>
<dbReference type="InterPro" id="IPR029044">
    <property type="entry name" value="Nucleotide-diphossugar_trans"/>
</dbReference>
<dbReference type="Pfam" id="PF00535">
    <property type="entry name" value="Glycos_transf_2"/>
    <property type="match status" value="1"/>
</dbReference>
<dbReference type="SUPFAM" id="SSF53448">
    <property type="entry name" value="Nucleotide-diphospho-sugar transferases"/>
    <property type="match status" value="1"/>
</dbReference>
<feature type="domain" description="Glycosyltransferase 2-like" evidence="2">
    <location>
        <begin position="11"/>
        <end position="178"/>
    </location>
</feature>
<dbReference type="InterPro" id="IPR001173">
    <property type="entry name" value="Glyco_trans_2-like"/>
</dbReference>
<dbReference type="AlphaFoldDB" id="A0A0W0H736"/>
<sequence length="321" mass="35812">MSDASSRFELSVLLVTYNHERYIERALDSLFSQDFCGAIELVIADDASSDSTLACIQRYEGRDARFTFKYLAPSANLGITRNYQRGFSACSGTYVAVLEGDDYWSSPYKLTRQARFLDAHGECGLCSVNYFVFNEDDASFVSRVERGDGYRLLSARDLIADNLVGNFSTCLYRKSALDALPQALFDIKSYDWIVNICVARSSLIGFIEEPMSVYRVHSGGAWSHVAHAGQLELQLSLIPAYDQLTHQLFHASFVKLQRHLRKAIVMARRGHSLGTVARAVAWGAANVEQFLPPVVVMLFNALTPPVVKKVFLRLIRRGGGV</sequence>
<keyword evidence="1" id="KW-1003">Cell membrane</keyword>
<dbReference type="Gene3D" id="3.90.550.10">
    <property type="entry name" value="Spore Coat Polysaccharide Biosynthesis Protein SpsA, Chain A"/>
    <property type="match status" value="1"/>
</dbReference>
<evidence type="ECO:0000259" key="2">
    <source>
        <dbReference type="Pfam" id="PF00535"/>
    </source>
</evidence>
<keyword evidence="1" id="KW-0997">Cell inner membrane</keyword>
<dbReference type="Proteomes" id="UP000054197">
    <property type="component" value="Unassembled WGS sequence"/>
</dbReference>
<dbReference type="PANTHER" id="PTHR22916">
    <property type="entry name" value="GLYCOSYLTRANSFERASE"/>
    <property type="match status" value="1"/>
</dbReference>
<evidence type="ECO:0000313" key="3">
    <source>
        <dbReference type="EMBL" id="KTB56636.1"/>
    </source>
</evidence>
<comment type="caution">
    <text evidence="3">The sequence shown here is derived from an EMBL/GenBank/DDBJ whole genome shotgun (WGS) entry which is preliminary data.</text>
</comment>
<gene>
    <name evidence="3" type="ORF">AO063_29190</name>
</gene>
<keyword evidence="3" id="KW-0808">Transferase</keyword>
<dbReference type="GO" id="GO:0016758">
    <property type="term" value="F:hexosyltransferase activity"/>
    <property type="evidence" value="ECO:0007669"/>
    <property type="project" value="UniProtKB-ARBA"/>
</dbReference>
<proteinExistence type="predicted"/>
<accession>A0A0W0H736</accession>
<name>A0A0W0H736_PSEFL</name>
<organism evidence="3 4">
    <name type="scientific">Pseudomonas fluorescens ICMP 11288</name>
    <dbReference type="NCBI Taxonomy" id="1198309"/>
    <lineage>
        <taxon>Bacteria</taxon>
        <taxon>Pseudomonadati</taxon>
        <taxon>Pseudomonadota</taxon>
        <taxon>Gammaproteobacteria</taxon>
        <taxon>Pseudomonadales</taxon>
        <taxon>Pseudomonadaceae</taxon>
        <taxon>Pseudomonas</taxon>
    </lineage>
</organism>
<keyword evidence="1" id="KW-0472">Membrane</keyword>
<reference evidence="3 4" key="1">
    <citation type="submission" date="2015-09" db="EMBL/GenBank/DDBJ databases">
        <title>Genome sequence of ICMP 11288.</title>
        <authorList>
            <person name="Visnovsky S."/>
            <person name="Lu A."/>
            <person name="Panda P."/>
            <person name="Pitman A."/>
        </authorList>
    </citation>
    <scope>NUCLEOTIDE SEQUENCE [LARGE SCALE GENOMIC DNA]</scope>
    <source>
        <strain evidence="3 4">ICMP 11288</strain>
    </source>
</reference>
<dbReference type="EMBL" id="LKEF01000067">
    <property type="protein sequence ID" value="KTB56636.1"/>
    <property type="molecule type" value="Genomic_DNA"/>
</dbReference>
<dbReference type="PANTHER" id="PTHR22916:SF3">
    <property type="entry name" value="UDP-GLCNAC:BETAGAL BETA-1,3-N-ACETYLGLUCOSAMINYLTRANSFERASE-LIKE PROTEIN 1"/>
    <property type="match status" value="1"/>
</dbReference>
<evidence type="ECO:0000256" key="1">
    <source>
        <dbReference type="ARBA" id="ARBA00022519"/>
    </source>
</evidence>